<accession>A0ABS5XUV0</accession>
<evidence type="ECO:0000313" key="2">
    <source>
        <dbReference type="Proteomes" id="UP000740605"/>
    </source>
</evidence>
<sequence length="124" mass="12905">MVHDETGATVVGITPAILALYVSQLKARLERGDVSAAAVAESFSSTGAFRRLGAWLKAHGASLGLVLAALSLLADGLQVAGQLTPQPTISPEQVEEIISSVIEEVRINPSEPSHATEIPTPTTH</sequence>
<reference evidence="1 2" key="1">
    <citation type="submission" date="2021-03" db="EMBL/GenBank/DDBJ databases">
        <title>Microbacterium pauli sp. nov., isolated from microfiltered milk.</title>
        <authorList>
            <person name="Bellassi P."/>
            <person name="Fontana A."/>
            <person name="Callegari M.L."/>
            <person name="Lorenzo M."/>
            <person name="Cappa F."/>
        </authorList>
    </citation>
    <scope>NUCLEOTIDE SEQUENCE [LARGE SCALE GENOMIC DNA]</scope>
    <source>
        <strain evidence="1 2">DSM 18909</strain>
    </source>
</reference>
<dbReference type="EMBL" id="JAFLHG010000007">
    <property type="protein sequence ID" value="MBT8798313.1"/>
    <property type="molecule type" value="Genomic_DNA"/>
</dbReference>
<comment type="caution">
    <text evidence="1">The sequence shown here is derived from an EMBL/GenBank/DDBJ whole genome shotgun (WGS) entry which is preliminary data.</text>
</comment>
<dbReference type="Proteomes" id="UP000740605">
    <property type="component" value="Unassembled WGS sequence"/>
</dbReference>
<protein>
    <submittedName>
        <fullName evidence="1">Uncharacterized protein</fullName>
    </submittedName>
</protein>
<organism evidence="1 2">
    <name type="scientific">Microbacterium flavum</name>
    <dbReference type="NCBI Taxonomy" id="415216"/>
    <lineage>
        <taxon>Bacteria</taxon>
        <taxon>Bacillati</taxon>
        <taxon>Actinomycetota</taxon>
        <taxon>Actinomycetes</taxon>
        <taxon>Micrococcales</taxon>
        <taxon>Microbacteriaceae</taxon>
        <taxon>Microbacterium</taxon>
    </lineage>
</organism>
<keyword evidence="2" id="KW-1185">Reference proteome</keyword>
<proteinExistence type="predicted"/>
<name>A0ABS5XUV0_9MICO</name>
<dbReference type="RefSeq" id="WP_215487543.1">
    <property type="nucleotide sequence ID" value="NZ_BAAAPJ010000002.1"/>
</dbReference>
<gene>
    <name evidence="1" type="ORF">J0P97_09530</name>
</gene>
<evidence type="ECO:0000313" key="1">
    <source>
        <dbReference type="EMBL" id="MBT8798313.1"/>
    </source>
</evidence>